<gene>
    <name evidence="2" type="ORF">PHYBLDRAFT_172592</name>
</gene>
<dbReference type="AlphaFoldDB" id="A0A162ZVS1"/>
<evidence type="ECO:0000313" key="2">
    <source>
        <dbReference type="EMBL" id="OAD69341.1"/>
    </source>
</evidence>
<keyword evidence="3" id="KW-1185">Reference proteome</keyword>
<organism evidence="2 3">
    <name type="scientific">Phycomyces blakesleeanus (strain ATCC 8743b / DSM 1359 / FGSC 10004 / NBRC 33097 / NRRL 1555)</name>
    <dbReference type="NCBI Taxonomy" id="763407"/>
    <lineage>
        <taxon>Eukaryota</taxon>
        <taxon>Fungi</taxon>
        <taxon>Fungi incertae sedis</taxon>
        <taxon>Mucoromycota</taxon>
        <taxon>Mucoromycotina</taxon>
        <taxon>Mucoromycetes</taxon>
        <taxon>Mucorales</taxon>
        <taxon>Phycomycetaceae</taxon>
        <taxon>Phycomyces</taxon>
    </lineage>
</organism>
<feature type="transmembrane region" description="Helical" evidence="1">
    <location>
        <begin position="53"/>
        <end position="73"/>
    </location>
</feature>
<name>A0A162ZVS1_PHYB8</name>
<evidence type="ECO:0000256" key="1">
    <source>
        <dbReference type="SAM" id="Phobius"/>
    </source>
</evidence>
<keyword evidence="1" id="KW-0472">Membrane</keyword>
<protein>
    <submittedName>
        <fullName evidence="2">Uncharacterized protein</fullName>
    </submittedName>
</protein>
<evidence type="ECO:0000313" key="3">
    <source>
        <dbReference type="Proteomes" id="UP000077315"/>
    </source>
</evidence>
<dbReference type="EMBL" id="KV440992">
    <property type="protein sequence ID" value="OAD69341.1"/>
    <property type="molecule type" value="Genomic_DNA"/>
</dbReference>
<dbReference type="Proteomes" id="UP000077315">
    <property type="component" value="Unassembled WGS sequence"/>
</dbReference>
<dbReference type="RefSeq" id="XP_018287381.1">
    <property type="nucleotide sequence ID" value="XM_018436831.1"/>
</dbReference>
<dbReference type="GeneID" id="28997737"/>
<dbReference type="InParanoid" id="A0A162ZVS1"/>
<reference evidence="3" key="1">
    <citation type="submission" date="2015-06" db="EMBL/GenBank/DDBJ databases">
        <title>Expansion of signal transduction pathways in fungi by whole-genome duplication.</title>
        <authorList>
            <consortium name="DOE Joint Genome Institute"/>
            <person name="Corrochano L.M."/>
            <person name="Kuo A."/>
            <person name="Marcet-Houben M."/>
            <person name="Polaino S."/>
            <person name="Salamov A."/>
            <person name="Villalobos J.M."/>
            <person name="Alvarez M.I."/>
            <person name="Avalos J."/>
            <person name="Benito E.P."/>
            <person name="Benoit I."/>
            <person name="Burger G."/>
            <person name="Camino L.P."/>
            <person name="Canovas D."/>
            <person name="Cerda-Olmedo E."/>
            <person name="Cheng J.-F."/>
            <person name="Dominguez A."/>
            <person name="Elias M."/>
            <person name="Eslava A.P."/>
            <person name="Glaser F."/>
            <person name="Grimwood J."/>
            <person name="Gutierrez G."/>
            <person name="Heitman J."/>
            <person name="Henrissat B."/>
            <person name="Iturriaga E.A."/>
            <person name="Lang B.F."/>
            <person name="Lavin J.L."/>
            <person name="Lee S."/>
            <person name="Li W."/>
            <person name="Lindquist E."/>
            <person name="Lopez-Garcia S."/>
            <person name="Luque E.M."/>
            <person name="Marcos A.T."/>
            <person name="Martin J."/>
            <person name="McCluskey K."/>
            <person name="Medina H.R."/>
            <person name="Miralles-Duran A."/>
            <person name="Miyazaki A."/>
            <person name="Munoz-Torres E."/>
            <person name="Oguiza J.A."/>
            <person name="Ohm R."/>
            <person name="Olmedo M."/>
            <person name="Orejas M."/>
            <person name="Ortiz-Castellanos L."/>
            <person name="Pisabarro A.G."/>
            <person name="Rodriguez-Romero J."/>
            <person name="Ruiz-Herrera J."/>
            <person name="Ruiz-Vazquez R."/>
            <person name="Sanz C."/>
            <person name="Schackwitz W."/>
            <person name="Schmutz J."/>
            <person name="Shahriari M."/>
            <person name="Shelest E."/>
            <person name="Silva-Franco F."/>
            <person name="Soanes D."/>
            <person name="Syed K."/>
            <person name="Tagua V.G."/>
            <person name="Talbot N.J."/>
            <person name="Thon M."/>
            <person name="De vries R.P."/>
            <person name="Wiebenga A."/>
            <person name="Yadav J.S."/>
            <person name="Braun E.L."/>
            <person name="Baker S."/>
            <person name="Garre V."/>
            <person name="Horwitz B."/>
            <person name="Torres-Martinez S."/>
            <person name="Idnurm A."/>
            <person name="Herrera-Estrella A."/>
            <person name="Gabaldon T."/>
            <person name="Grigoriev I.V."/>
        </authorList>
    </citation>
    <scope>NUCLEOTIDE SEQUENCE [LARGE SCALE GENOMIC DNA]</scope>
    <source>
        <strain evidence="3">NRRL 1555(-)</strain>
    </source>
</reference>
<sequence>MVLQVQAQKESEIKGGFTSSGCLTVGCSGSLIQKTIGCDEASKIENSIQKSNLIVGNLGIGTIFMSILIKRIVPMNFDIYERKHINQETLMVLNMVKLSLHLTVKHPELVKPPISKALCIENLIYYEKSIVLQSGLISPYF</sequence>
<keyword evidence="1" id="KW-1133">Transmembrane helix</keyword>
<proteinExistence type="predicted"/>
<dbReference type="VEuPathDB" id="FungiDB:PHYBLDRAFT_172592"/>
<accession>A0A162ZVS1</accession>
<keyword evidence="1" id="KW-0812">Transmembrane</keyword>